<dbReference type="AlphaFoldDB" id="A0A285E5X8"/>
<keyword evidence="4" id="KW-1185">Reference proteome</keyword>
<feature type="region of interest" description="Disordered" evidence="1">
    <location>
        <begin position="69"/>
        <end position="91"/>
    </location>
</feature>
<evidence type="ECO:0000313" key="3">
    <source>
        <dbReference type="EMBL" id="SNX94482.1"/>
    </source>
</evidence>
<evidence type="ECO:0000256" key="2">
    <source>
        <dbReference type="SAM" id="Phobius"/>
    </source>
</evidence>
<protein>
    <submittedName>
        <fullName evidence="3">Uncharacterized protein</fullName>
    </submittedName>
</protein>
<keyword evidence="2" id="KW-0812">Transmembrane</keyword>
<gene>
    <name evidence="3" type="ORF">SAMN06893097_101276</name>
</gene>
<dbReference type="EMBL" id="OBDO01000001">
    <property type="protein sequence ID" value="SNX94482.1"/>
    <property type="molecule type" value="Genomic_DNA"/>
</dbReference>
<accession>A0A285E5X8</accession>
<sequence length="91" mass="9254">MRTTILWSLAVGALVALILVVVAVSMSVSGFRLDVERWVLIGGFLVVIAMAATAVVAALNALKDVREQPTGDQAANGTGSGSGRNRSAGAS</sequence>
<evidence type="ECO:0000256" key="1">
    <source>
        <dbReference type="SAM" id="MobiDB-lite"/>
    </source>
</evidence>
<proteinExistence type="predicted"/>
<keyword evidence="2" id="KW-1133">Transmembrane helix</keyword>
<organism evidence="3 4">
    <name type="scientific">Geodermatophilus sabuli</name>
    <dbReference type="NCBI Taxonomy" id="1564158"/>
    <lineage>
        <taxon>Bacteria</taxon>
        <taxon>Bacillati</taxon>
        <taxon>Actinomycetota</taxon>
        <taxon>Actinomycetes</taxon>
        <taxon>Geodermatophilales</taxon>
        <taxon>Geodermatophilaceae</taxon>
        <taxon>Geodermatophilus</taxon>
    </lineage>
</organism>
<reference evidence="3 4" key="1">
    <citation type="submission" date="2017-09" db="EMBL/GenBank/DDBJ databases">
        <authorList>
            <person name="Ehlers B."/>
            <person name="Leendertz F.H."/>
        </authorList>
    </citation>
    <scope>NUCLEOTIDE SEQUENCE [LARGE SCALE GENOMIC DNA]</scope>
    <source>
        <strain evidence="3 4">DSM 46844</strain>
    </source>
</reference>
<evidence type="ECO:0000313" key="4">
    <source>
        <dbReference type="Proteomes" id="UP000219514"/>
    </source>
</evidence>
<keyword evidence="2" id="KW-0472">Membrane</keyword>
<dbReference type="Proteomes" id="UP000219514">
    <property type="component" value="Unassembled WGS sequence"/>
</dbReference>
<name>A0A285E5X8_9ACTN</name>
<feature type="transmembrane region" description="Helical" evidence="2">
    <location>
        <begin position="6"/>
        <end position="26"/>
    </location>
</feature>
<feature type="transmembrane region" description="Helical" evidence="2">
    <location>
        <begin position="38"/>
        <end position="59"/>
    </location>
</feature>